<dbReference type="EC" id="3.5.2.7" evidence="5"/>
<dbReference type="Gene3D" id="2.30.40.10">
    <property type="entry name" value="Urease, subunit C, domain 1"/>
    <property type="match status" value="1"/>
</dbReference>
<dbReference type="SUPFAM" id="SSF51338">
    <property type="entry name" value="Composite domain of metallo-dependent hydrolases"/>
    <property type="match status" value="1"/>
</dbReference>
<dbReference type="GO" id="GO:0005737">
    <property type="term" value="C:cytoplasm"/>
    <property type="evidence" value="ECO:0007669"/>
    <property type="project" value="InterPro"/>
</dbReference>
<dbReference type="PANTHER" id="PTHR42752:SF1">
    <property type="entry name" value="IMIDAZOLONEPROPIONASE-RELATED"/>
    <property type="match status" value="1"/>
</dbReference>
<dbReference type="Gene3D" id="3.20.20.140">
    <property type="entry name" value="Metal-dependent hydrolases"/>
    <property type="match status" value="1"/>
</dbReference>
<dbReference type="SUPFAM" id="SSF51556">
    <property type="entry name" value="Metallo-dependent hydrolases"/>
    <property type="match status" value="1"/>
</dbReference>
<dbReference type="InterPro" id="IPR005920">
    <property type="entry name" value="HutI"/>
</dbReference>
<evidence type="ECO:0000256" key="1">
    <source>
        <dbReference type="ARBA" id="ARBA00000853"/>
    </source>
</evidence>
<dbReference type="GO" id="GO:0046872">
    <property type="term" value="F:metal ion binding"/>
    <property type="evidence" value="ECO:0007669"/>
    <property type="project" value="UniProtKB-KW"/>
</dbReference>
<dbReference type="UniPathway" id="UPA00379">
    <property type="reaction ID" value="UER00551"/>
</dbReference>
<dbReference type="Proteomes" id="UP000549394">
    <property type="component" value="Unassembled WGS sequence"/>
</dbReference>
<dbReference type="NCBIfam" id="TIGR01224">
    <property type="entry name" value="hutI"/>
    <property type="match status" value="1"/>
</dbReference>
<dbReference type="PANTHER" id="PTHR42752">
    <property type="entry name" value="IMIDAZOLONEPROPIONASE"/>
    <property type="match status" value="1"/>
</dbReference>
<evidence type="ECO:0000256" key="5">
    <source>
        <dbReference type="ARBA" id="ARBA00012864"/>
    </source>
</evidence>
<gene>
    <name evidence="13" type="ORF">DGYR_LOCUS343</name>
</gene>
<proteinExistence type="inferred from homology"/>
<keyword evidence="8" id="KW-0378">Hydrolase</keyword>
<evidence type="ECO:0000256" key="7">
    <source>
        <dbReference type="ARBA" id="ARBA00022723"/>
    </source>
</evidence>
<evidence type="ECO:0000256" key="8">
    <source>
        <dbReference type="ARBA" id="ARBA00022801"/>
    </source>
</evidence>
<dbReference type="AlphaFoldDB" id="A0A7I8V4E4"/>
<comment type="similarity">
    <text evidence="4">Belongs to the metallo-dependent hydrolases superfamily. HutI family.</text>
</comment>
<dbReference type="GO" id="GO:0019556">
    <property type="term" value="P:L-histidine catabolic process to glutamate and formamide"/>
    <property type="evidence" value="ECO:0007669"/>
    <property type="project" value="UniProtKB-UniPathway"/>
</dbReference>
<keyword evidence="10" id="KW-0862">Zinc</keyword>
<evidence type="ECO:0000256" key="9">
    <source>
        <dbReference type="ARBA" id="ARBA00022808"/>
    </source>
</evidence>
<comment type="pathway">
    <text evidence="3">Amino-acid degradation; L-histidine degradation into L-glutamate; N-formimidoyl-L-glutamate from L-histidine: step 3/3.</text>
</comment>
<evidence type="ECO:0000256" key="4">
    <source>
        <dbReference type="ARBA" id="ARBA00008002"/>
    </source>
</evidence>
<dbReference type="InterPro" id="IPR032466">
    <property type="entry name" value="Metal_Hydrolase"/>
</dbReference>
<organism evidence="13 14">
    <name type="scientific">Dimorphilus gyrociliatus</name>
    <dbReference type="NCBI Taxonomy" id="2664684"/>
    <lineage>
        <taxon>Eukaryota</taxon>
        <taxon>Metazoa</taxon>
        <taxon>Spiralia</taxon>
        <taxon>Lophotrochozoa</taxon>
        <taxon>Annelida</taxon>
        <taxon>Polychaeta</taxon>
        <taxon>Polychaeta incertae sedis</taxon>
        <taxon>Dinophilidae</taxon>
        <taxon>Dimorphilus</taxon>
    </lineage>
</organism>
<sequence length="434" mass="47798">MAEKLSKRLLIHSATQIVQIIDNQNEFLTGDCMKTAKILNETENSGCCLIVGLDGNIEDIGYNKDILNKYEKSNFEKIIDASGKSIIPGFIDAHTHAVWSGDRVHEFVLKLAGASYMEVHNAGGGINFTVDHVRKATEDELLSSLRDYLRKMMECGTTTVEIKSGYGLDLENEIKMLKVIEKARKLVPIDIVSTYCGAHSIPKGKTADEAVEDIISNQIPQIDKLIRDNILNVKNIDVFCEKGVFNVEQTRRMLNAGKSIGLQINFHGEELSLLESASMGADLGARAISHLEEISEQGIEKMAEKSTAAVLLPTTAYTLRLKRPPARKMIKAGIPLALGSDFNPNAHCFSMPMVMNLACVLFEMSMNEALVASTLNAAYSLGLSKTHGSLQTGKFADLIILDAPRWEHLIYQLGSHSYLIEAVIKKGEVIYNKA</sequence>
<evidence type="ECO:0000256" key="3">
    <source>
        <dbReference type="ARBA" id="ARBA00004758"/>
    </source>
</evidence>
<dbReference type="InterPro" id="IPR011059">
    <property type="entry name" value="Metal-dep_hydrolase_composite"/>
</dbReference>
<keyword evidence="11" id="KW-0408">Iron</keyword>
<dbReference type="GO" id="GO:0019557">
    <property type="term" value="P:L-histidine catabolic process to glutamate and formate"/>
    <property type="evidence" value="ECO:0007669"/>
    <property type="project" value="UniProtKB-UniPathway"/>
</dbReference>
<dbReference type="EMBL" id="CAJFCJ010000001">
    <property type="protein sequence ID" value="CAD5110993.1"/>
    <property type="molecule type" value="Genomic_DNA"/>
</dbReference>
<evidence type="ECO:0000313" key="14">
    <source>
        <dbReference type="Proteomes" id="UP000549394"/>
    </source>
</evidence>
<evidence type="ECO:0000256" key="11">
    <source>
        <dbReference type="ARBA" id="ARBA00023004"/>
    </source>
</evidence>
<keyword evidence="14" id="KW-1185">Reference proteome</keyword>
<evidence type="ECO:0000256" key="2">
    <source>
        <dbReference type="ARBA" id="ARBA00001965"/>
    </source>
</evidence>
<feature type="domain" description="Amidohydrolase-related" evidence="12">
    <location>
        <begin position="86"/>
        <end position="428"/>
    </location>
</feature>
<evidence type="ECO:0000256" key="10">
    <source>
        <dbReference type="ARBA" id="ARBA00022833"/>
    </source>
</evidence>
<dbReference type="CDD" id="cd01296">
    <property type="entry name" value="Imidazolone-5PH"/>
    <property type="match status" value="1"/>
</dbReference>
<accession>A0A7I8V4E4</accession>
<dbReference type="Pfam" id="PF01979">
    <property type="entry name" value="Amidohydro_1"/>
    <property type="match status" value="1"/>
</dbReference>
<comment type="catalytic activity">
    <reaction evidence="1">
        <text>4-imidazolone-5-propanoate + H2O = N-formimidoyl-L-glutamate</text>
        <dbReference type="Rhea" id="RHEA:23660"/>
        <dbReference type="ChEBI" id="CHEBI:15377"/>
        <dbReference type="ChEBI" id="CHEBI:58928"/>
        <dbReference type="ChEBI" id="CHEBI:77893"/>
        <dbReference type="EC" id="3.5.2.7"/>
    </reaction>
</comment>
<evidence type="ECO:0000256" key="6">
    <source>
        <dbReference type="ARBA" id="ARBA00013406"/>
    </source>
</evidence>
<reference evidence="13 14" key="1">
    <citation type="submission" date="2020-08" db="EMBL/GenBank/DDBJ databases">
        <authorList>
            <person name="Hejnol A."/>
        </authorList>
    </citation>
    <scope>NUCLEOTIDE SEQUENCE [LARGE SCALE GENOMIC DNA]</scope>
</reference>
<dbReference type="GO" id="GO:0050480">
    <property type="term" value="F:imidazolonepropionase activity"/>
    <property type="evidence" value="ECO:0007669"/>
    <property type="project" value="UniProtKB-EC"/>
</dbReference>
<evidence type="ECO:0000313" key="13">
    <source>
        <dbReference type="EMBL" id="CAD5110993.1"/>
    </source>
</evidence>
<keyword evidence="7" id="KW-0479">Metal-binding</keyword>
<keyword evidence="9" id="KW-0369">Histidine metabolism</keyword>
<dbReference type="OrthoDB" id="194468at2759"/>
<name>A0A7I8V4E4_9ANNE</name>
<dbReference type="FunFam" id="3.20.20.140:FF:000007">
    <property type="entry name" value="Imidazolonepropionase"/>
    <property type="match status" value="1"/>
</dbReference>
<dbReference type="InterPro" id="IPR006680">
    <property type="entry name" value="Amidohydro-rel"/>
</dbReference>
<comment type="caution">
    <text evidence="13">The sequence shown here is derived from an EMBL/GenBank/DDBJ whole genome shotgun (WGS) entry which is preliminary data.</text>
</comment>
<evidence type="ECO:0000259" key="12">
    <source>
        <dbReference type="Pfam" id="PF01979"/>
    </source>
</evidence>
<protein>
    <recommendedName>
        <fullName evidence="6">Probable imidazolonepropionase</fullName>
        <ecNumber evidence="5">3.5.2.7</ecNumber>
    </recommendedName>
</protein>
<comment type="cofactor">
    <cofactor evidence="2">
        <name>Fe(3+)</name>
        <dbReference type="ChEBI" id="CHEBI:29034"/>
    </cofactor>
</comment>